<accession>A0A521CLD4</accession>
<organism evidence="7 8">
    <name type="scientific">Pedobacter westerhofensis</name>
    <dbReference type="NCBI Taxonomy" id="425512"/>
    <lineage>
        <taxon>Bacteria</taxon>
        <taxon>Pseudomonadati</taxon>
        <taxon>Bacteroidota</taxon>
        <taxon>Sphingobacteriia</taxon>
        <taxon>Sphingobacteriales</taxon>
        <taxon>Sphingobacteriaceae</taxon>
        <taxon>Pedobacter</taxon>
    </lineage>
</organism>
<dbReference type="GO" id="GO:0003677">
    <property type="term" value="F:DNA binding"/>
    <property type="evidence" value="ECO:0007669"/>
    <property type="project" value="InterPro"/>
</dbReference>
<dbReference type="CDD" id="cd06171">
    <property type="entry name" value="Sigma70_r4"/>
    <property type="match status" value="1"/>
</dbReference>
<dbReference type="PANTHER" id="PTHR43133">
    <property type="entry name" value="RNA POLYMERASE ECF-TYPE SIGMA FACTO"/>
    <property type="match status" value="1"/>
</dbReference>
<evidence type="ECO:0000256" key="1">
    <source>
        <dbReference type="ARBA" id="ARBA00010641"/>
    </source>
</evidence>
<dbReference type="InterPro" id="IPR013324">
    <property type="entry name" value="RNA_pol_sigma_r3/r4-like"/>
</dbReference>
<dbReference type="PANTHER" id="PTHR43133:SF46">
    <property type="entry name" value="RNA POLYMERASE SIGMA-70 FACTOR ECF SUBFAMILY"/>
    <property type="match status" value="1"/>
</dbReference>
<dbReference type="InterPro" id="IPR013325">
    <property type="entry name" value="RNA_pol_sigma_r2"/>
</dbReference>
<dbReference type="SUPFAM" id="SSF88946">
    <property type="entry name" value="Sigma2 domain of RNA polymerase sigma factors"/>
    <property type="match status" value="1"/>
</dbReference>
<dbReference type="AlphaFoldDB" id="A0A521CLD4"/>
<evidence type="ECO:0000256" key="3">
    <source>
        <dbReference type="ARBA" id="ARBA00023082"/>
    </source>
</evidence>
<dbReference type="GO" id="GO:0016987">
    <property type="term" value="F:sigma factor activity"/>
    <property type="evidence" value="ECO:0007669"/>
    <property type="project" value="UniProtKB-KW"/>
</dbReference>
<reference evidence="7 8" key="1">
    <citation type="submission" date="2017-05" db="EMBL/GenBank/DDBJ databases">
        <authorList>
            <person name="Varghese N."/>
            <person name="Submissions S."/>
        </authorList>
    </citation>
    <scope>NUCLEOTIDE SEQUENCE [LARGE SCALE GENOMIC DNA]</scope>
    <source>
        <strain evidence="7 8">DSM 19036</strain>
    </source>
</reference>
<dbReference type="RefSeq" id="WP_142527758.1">
    <property type="nucleotide sequence ID" value="NZ_CBCSJO010000001.1"/>
</dbReference>
<dbReference type="OrthoDB" id="655312at2"/>
<proteinExistence type="inferred from homology"/>
<comment type="similarity">
    <text evidence="1">Belongs to the sigma-70 factor family. ECF subfamily.</text>
</comment>
<gene>
    <name evidence="7" type="ORF">SAMN06265348_10440</name>
</gene>
<evidence type="ECO:0000313" key="7">
    <source>
        <dbReference type="EMBL" id="SMO60252.1"/>
    </source>
</evidence>
<dbReference type="SUPFAM" id="SSF88659">
    <property type="entry name" value="Sigma3 and sigma4 domains of RNA polymerase sigma factors"/>
    <property type="match status" value="1"/>
</dbReference>
<keyword evidence="2" id="KW-0805">Transcription regulation</keyword>
<dbReference type="InterPro" id="IPR013249">
    <property type="entry name" value="RNA_pol_sigma70_r4_t2"/>
</dbReference>
<dbReference type="Proteomes" id="UP000320300">
    <property type="component" value="Unassembled WGS sequence"/>
</dbReference>
<protein>
    <submittedName>
        <fullName evidence="7">RNA polymerase sigma-70 factor, ECF subfamily</fullName>
    </submittedName>
</protein>
<name>A0A521CLD4_9SPHI</name>
<dbReference type="GO" id="GO:0006352">
    <property type="term" value="P:DNA-templated transcription initiation"/>
    <property type="evidence" value="ECO:0007669"/>
    <property type="project" value="InterPro"/>
</dbReference>
<feature type="domain" description="RNA polymerase sigma-70 region 2" evidence="5">
    <location>
        <begin position="24"/>
        <end position="89"/>
    </location>
</feature>
<dbReference type="Gene3D" id="1.10.10.10">
    <property type="entry name" value="Winged helix-like DNA-binding domain superfamily/Winged helix DNA-binding domain"/>
    <property type="match status" value="1"/>
</dbReference>
<evidence type="ECO:0000256" key="4">
    <source>
        <dbReference type="ARBA" id="ARBA00023163"/>
    </source>
</evidence>
<evidence type="ECO:0000259" key="5">
    <source>
        <dbReference type="Pfam" id="PF04542"/>
    </source>
</evidence>
<evidence type="ECO:0000313" key="8">
    <source>
        <dbReference type="Proteomes" id="UP000320300"/>
    </source>
</evidence>
<keyword evidence="8" id="KW-1185">Reference proteome</keyword>
<feature type="domain" description="RNA polymerase sigma factor 70 region 4 type 2" evidence="6">
    <location>
        <begin position="119"/>
        <end position="168"/>
    </location>
</feature>
<dbReference type="InterPro" id="IPR014284">
    <property type="entry name" value="RNA_pol_sigma-70_dom"/>
</dbReference>
<keyword evidence="4" id="KW-0804">Transcription</keyword>
<dbReference type="NCBIfam" id="TIGR02937">
    <property type="entry name" value="sigma70-ECF"/>
    <property type="match status" value="1"/>
</dbReference>
<dbReference type="InterPro" id="IPR036388">
    <property type="entry name" value="WH-like_DNA-bd_sf"/>
</dbReference>
<sequence length="183" mass="21355">MAKVDDKALVSLLHDGLNEGFDSLYWKYHQLIYMNVYKFVKNKEESQDILQDVFATLWESRQNISQEQSVSGWLFVISFNKSVNHVKKKIRHSAAQDKVISLYHANYDDKDDSLDEHYQILHSAIRELSPQKQKVFTLCKLEGKSYEEAARQLNISRHTVKEYLSLAMYAVKDAFKAAEPVFF</sequence>
<dbReference type="Pfam" id="PF04542">
    <property type="entry name" value="Sigma70_r2"/>
    <property type="match status" value="1"/>
</dbReference>
<dbReference type="Pfam" id="PF08281">
    <property type="entry name" value="Sigma70_r4_2"/>
    <property type="match status" value="1"/>
</dbReference>
<dbReference type="Gene3D" id="1.10.1740.10">
    <property type="match status" value="1"/>
</dbReference>
<dbReference type="InterPro" id="IPR007627">
    <property type="entry name" value="RNA_pol_sigma70_r2"/>
</dbReference>
<keyword evidence="3" id="KW-0731">Sigma factor</keyword>
<dbReference type="EMBL" id="FXTN01000004">
    <property type="protein sequence ID" value="SMO60252.1"/>
    <property type="molecule type" value="Genomic_DNA"/>
</dbReference>
<dbReference type="InterPro" id="IPR039425">
    <property type="entry name" value="RNA_pol_sigma-70-like"/>
</dbReference>
<evidence type="ECO:0000256" key="2">
    <source>
        <dbReference type="ARBA" id="ARBA00023015"/>
    </source>
</evidence>
<evidence type="ECO:0000259" key="6">
    <source>
        <dbReference type="Pfam" id="PF08281"/>
    </source>
</evidence>